<keyword evidence="2" id="KW-1133">Transmembrane helix</keyword>
<dbReference type="OMA" id="LWEYFAI"/>
<dbReference type="Proteomes" id="UP000002195">
    <property type="component" value="Unassembled WGS sequence"/>
</dbReference>
<evidence type="ECO:0000313" key="3">
    <source>
        <dbReference type="EMBL" id="EAL71428.1"/>
    </source>
</evidence>
<keyword evidence="4" id="KW-1185">Reference proteome</keyword>
<dbReference type="GeneID" id="8618260"/>
<gene>
    <name evidence="3" type="ORF">DDB_G0271988</name>
</gene>
<dbReference type="VEuPathDB" id="AmoebaDB:DDB_G0271988"/>
<dbReference type="eggNOG" id="ENOG502RDU5">
    <property type="taxonomic scope" value="Eukaryota"/>
</dbReference>
<feature type="region of interest" description="Disordered" evidence="1">
    <location>
        <begin position="1"/>
        <end position="46"/>
    </location>
</feature>
<feature type="transmembrane region" description="Helical" evidence="2">
    <location>
        <begin position="384"/>
        <end position="404"/>
    </location>
</feature>
<dbReference type="FunCoup" id="Q86JN4">
    <property type="interactions" value="435"/>
</dbReference>
<dbReference type="RefSeq" id="XP_645371.1">
    <property type="nucleotide sequence ID" value="XM_640279.1"/>
</dbReference>
<dbReference type="dictyBase" id="DDB_G0271988"/>
<evidence type="ECO:0000256" key="1">
    <source>
        <dbReference type="SAM" id="MobiDB-lite"/>
    </source>
</evidence>
<dbReference type="AlphaFoldDB" id="Q86JN4"/>
<name>Q86JN4_DICDI</name>
<keyword evidence="2" id="KW-0472">Membrane</keyword>
<feature type="transmembrane region" description="Helical" evidence="2">
    <location>
        <begin position="410"/>
        <end position="432"/>
    </location>
</feature>
<sequence length="491" mass="56767">MDDKNNYLSSLDNNEENNSNNNNYNNNNNNNNNNEQQQQQQQQFYQQRRNSLTYIPNNIIENNINHHNHNNNNNNNINNDNSILYSNDNTTLTQREYADADYPSEDEQEDEEEIDGTISKEVEETITLIGKGTNVIIDKGNNESLILNVNEDILATTTTTTTTKIEHRHQKPQGMCYDGRRNYILMVDALVALLFAPIVYSTYYIPNTTFSPFKDNGNGASGVSTGVGSGVDSPNEEMNEFWKYWYYNIAWSKYVLWMICIICGFAYVSMITEKRSVPFHCRYKRHRDFFQLLFVGTIWFAIGGPSRALFGKNDIIIGLDDHITQNTTHGYSAEESFFYNYFGFFIPFLLGLHFTYLDRNLFLRSAGDKFGTPSLWRTFKPLEIIVLCPIILFILTMAAIHIYLIIQDKLWEYFAIAYGLFFFILIGVSLLIKSRYYLHIHHYFMFGCMIPLTGFQTILSLISLGAVSGIAVEGVSRWSMGFLWYRGERVL</sequence>
<dbReference type="EMBL" id="AAFI02000007">
    <property type="protein sequence ID" value="EAL71428.1"/>
    <property type="molecule type" value="Genomic_DNA"/>
</dbReference>
<feature type="transmembrane region" description="Helical" evidence="2">
    <location>
        <begin position="244"/>
        <end position="268"/>
    </location>
</feature>
<reference evidence="3 4" key="1">
    <citation type="journal article" date="2005" name="Nature">
        <title>The genome of the social amoeba Dictyostelium discoideum.</title>
        <authorList>
            <consortium name="The Dictyostelium discoideum Sequencing Consortium"/>
            <person name="Eichinger L."/>
            <person name="Pachebat J.A."/>
            <person name="Glockner G."/>
            <person name="Rajandream M.A."/>
            <person name="Sucgang R."/>
            <person name="Berriman M."/>
            <person name="Song J."/>
            <person name="Olsen R."/>
            <person name="Szafranski K."/>
            <person name="Xu Q."/>
            <person name="Tunggal B."/>
            <person name="Kummerfeld S."/>
            <person name="Madera M."/>
            <person name="Konfortov B.A."/>
            <person name="Rivero F."/>
            <person name="Bankier A.T."/>
            <person name="Lehmann R."/>
            <person name="Hamlin N."/>
            <person name="Davies R."/>
            <person name="Gaudet P."/>
            <person name="Fey P."/>
            <person name="Pilcher K."/>
            <person name="Chen G."/>
            <person name="Saunders D."/>
            <person name="Sodergren E."/>
            <person name="Davis P."/>
            <person name="Kerhornou A."/>
            <person name="Nie X."/>
            <person name="Hall N."/>
            <person name="Anjard C."/>
            <person name="Hemphill L."/>
            <person name="Bason N."/>
            <person name="Farbrother P."/>
            <person name="Desany B."/>
            <person name="Just E."/>
            <person name="Morio T."/>
            <person name="Rost R."/>
            <person name="Churcher C."/>
            <person name="Cooper J."/>
            <person name="Haydock S."/>
            <person name="van Driessche N."/>
            <person name="Cronin A."/>
            <person name="Goodhead I."/>
            <person name="Muzny D."/>
            <person name="Mourier T."/>
            <person name="Pain A."/>
            <person name="Lu M."/>
            <person name="Harper D."/>
            <person name="Lindsay R."/>
            <person name="Hauser H."/>
            <person name="James K."/>
            <person name="Quiles M."/>
            <person name="Madan Babu M."/>
            <person name="Saito T."/>
            <person name="Buchrieser C."/>
            <person name="Wardroper A."/>
            <person name="Felder M."/>
            <person name="Thangavelu M."/>
            <person name="Johnson D."/>
            <person name="Knights A."/>
            <person name="Loulseged H."/>
            <person name="Mungall K."/>
            <person name="Oliver K."/>
            <person name="Price C."/>
            <person name="Quail M.A."/>
            <person name="Urushihara H."/>
            <person name="Hernandez J."/>
            <person name="Rabbinowitsch E."/>
            <person name="Steffen D."/>
            <person name="Sanders M."/>
            <person name="Ma J."/>
            <person name="Kohara Y."/>
            <person name="Sharp S."/>
            <person name="Simmonds M."/>
            <person name="Spiegler S."/>
            <person name="Tivey A."/>
            <person name="Sugano S."/>
            <person name="White B."/>
            <person name="Walker D."/>
            <person name="Woodward J."/>
            <person name="Winckler T."/>
            <person name="Tanaka Y."/>
            <person name="Shaulsky G."/>
            <person name="Schleicher M."/>
            <person name="Weinstock G."/>
            <person name="Rosenthal A."/>
            <person name="Cox E.C."/>
            <person name="Chisholm R.L."/>
            <person name="Gibbs R."/>
            <person name="Loomis W.F."/>
            <person name="Platzer M."/>
            <person name="Kay R.R."/>
            <person name="Williams J."/>
            <person name="Dear P.H."/>
            <person name="Noegel A.A."/>
            <person name="Barrell B."/>
            <person name="Kuspa A."/>
        </authorList>
    </citation>
    <scope>NUCLEOTIDE SEQUENCE [LARGE SCALE GENOMIC DNA]</scope>
    <source>
        <strain evidence="3 4">AX4</strain>
    </source>
</reference>
<feature type="transmembrane region" description="Helical" evidence="2">
    <location>
        <begin position="338"/>
        <end position="357"/>
    </location>
</feature>
<feature type="compositionally biased region" description="Low complexity" evidence="1">
    <location>
        <begin position="63"/>
        <end position="81"/>
    </location>
</feature>
<feature type="transmembrane region" description="Helical" evidence="2">
    <location>
        <begin position="289"/>
        <end position="310"/>
    </location>
</feature>
<feature type="transmembrane region" description="Helical" evidence="2">
    <location>
        <begin position="183"/>
        <end position="205"/>
    </location>
</feature>
<dbReference type="InParanoid" id="Q86JN4"/>
<proteinExistence type="predicted"/>
<feature type="transmembrane region" description="Helical" evidence="2">
    <location>
        <begin position="444"/>
        <end position="472"/>
    </location>
</feature>
<evidence type="ECO:0008006" key="5">
    <source>
        <dbReference type="Google" id="ProtNLM"/>
    </source>
</evidence>
<protein>
    <recommendedName>
        <fullName evidence="5">Transmembrane protein</fullName>
    </recommendedName>
</protein>
<dbReference type="PaxDb" id="44689-DDB0168608"/>
<dbReference type="InterPro" id="IPR051957">
    <property type="entry name" value="CRISP-LCCL_domain"/>
</dbReference>
<feature type="region of interest" description="Disordered" evidence="1">
    <location>
        <begin position="63"/>
        <end position="83"/>
    </location>
</feature>
<accession>Q86JN4</accession>
<accession>Q55A95</accession>
<dbReference type="HOGENOM" id="CLU_556012_0_0_1"/>
<dbReference type="KEGG" id="ddi:DDB_G0271988"/>
<evidence type="ECO:0000256" key="2">
    <source>
        <dbReference type="SAM" id="Phobius"/>
    </source>
</evidence>
<organism evidence="3 4">
    <name type="scientific">Dictyostelium discoideum</name>
    <name type="common">Social amoeba</name>
    <dbReference type="NCBI Taxonomy" id="44689"/>
    <lineage>
        <taxon>Eukaryota</taxon>
        <taxon>Amoebozoa</taxon>
        <taxon>Evosea</taxon>
        <taxon>Eumycetozoa</taxon>
        <taxon>Dictyostelia</taxon>
        <taxon>Dictyosteliales</taxon>
        <taxon>Dictyosteliaceae</taxon>
        <taxon>Dictyostelium</taxon>
    </lineage>
</organism>
<dbReference type="PANTHER" id="PTHR31331:SF1">
    <property type="entry name" value="CYSTEINE RICH SECRETORY PROTEIN LCCL DOMAIN CONTAINING 2"/>
    <property type="match status" value="1"/>
</dbReference>
<dbReference type="PANTHER" id="PTHR31331">
    <property type="entry name" value="LCCL DOMAIN PROTEIN (AFU_ORTHOLOGUE AFUA_5G08630)"/>
    <property type="match status" value="1"/>
</dbReference>
<evidence type="ECO:0000313" key="4">
    <source>
        <dbReference type="Proteomes" id="UP000002195"/>
    </source>
</evidence>
<keyword evidence="2" id="KW-0812">Transmembrane</keyword>
<comment type="caution">
    <text evidence="3">The sequence shown here is derived from an EMBL/GenBank/DDBJ whole genome shotgun (WGS) entry which is preliminary data.</text>
</comment>